<dbReference type="EMBL" id="FTNT01000005">
    <property type="protein sequence ID" value="SIR98835.1"/>
    <property type="molecule type" value="Genomic_DNA"/>
</dbReference>
<evidence type="ECO:0000256" key="2">
    <source>
        <dbReference type="ARBA" id="ARBA00022618"/>
    </source>
</evidence>
<keyword evidence="4 7" id="KW-1133">Transmembrane helix</keyword>
<comment type="similarity">
    <text evidence="7">Belongs to the CrgA family.</text>
</comment>
<accession>A0A1N7FF26</accession>
<keyword evidence="5 7" id="KW-0472">Membrane</keyword>
<evidence type="ECO:0000256" key="5">
    <source>
        <dbReference type="ARBA" id="ARBA00023136"/>
    </source>
</evidence>
<dbReference type="AlphaFoldDB" id="A0A1N7FF26"/>
<feature type="transmembrane region" description="Helical" evidence="7">
    <location>
        <begin position="32"/>
        <end position="55"/>
    </location>
</feature>
<dbReference type="InterPro" id="IPR009619">
    <property type="entry name" value="CrgA"/>
</dbReference>
<keyword evidence="1 7" id="KW-1003">Cell membrane</keyword>
<keyword evidence="3 7" id="KW-0812">Transmembrane</keyword>
<dbReference type="NCBIfam" id="NF001194">
    <property type="entry name" value="PRK00159.1"/>
    <property type="match status" value="1"/>
</dbReference>
<evidence type="ECO:0000256" key="7">
    <source>
        <dbReference type="HAMAP-Rule" id="MF_00631"/>
    </source>
</evidence>
<dbReference type="Pfam" id="PF06781">
    <property type="entry name" value="CrgA"/>
    <property type="match status" value="1"/>
</dbReference>
<evidence type="ECO:0000256" key="1">
    <source>
        <dbReference type="ARBA" id="ARBA00022475"/>
    </source>
</evidence>
<dbReference type="RefSeq" id="WP_076479374.1">
    <property type="nucleotide sequence ID" value="NZ_FTNT01000005.1"/>
</dbReference>
<sequence length="96" mass="10749">MPKSKVRKKTDYTINPASRTPVKVKTGPSSQIYVGVMLGLMLIGLIWLIVFYLVATPSALGADGKILHWMYDLGPWNFLIGFGFMVAGLLMTMKWR</sequence>
<proteinExistence type="inferred from homology"/>
<comment type="function">
    <text evidence="7">Involved in cell division.</text>
</comment>
<comment type="subcellular location">
    <subcellularLocation>
        <location evidence="7">Cell membrane</location>
        <topology evidence="7">Multi-pass membrane protein</topology>
    </subcellularLocation>
</comment>
<dbReference type="STRING" id="1344003.SAMN05445060_1999"/>
<organism evidence="8 9">
    <name type="scientific">Williamsia sterculiae</name>
    <dbReference type="NCBI Taxonomy" id="1344003"/>
    <lineage>
        <taxon>Bacteria</taxon>
        <taxon>Bacillati</taxon>
        <taxon>Actinomycetota</taxon>
        <taxon>Actinomycetes</taxon>
        <taxon>Mycobacteriales</taxon>
        <taxon>Nocardiaceae</taxon>
        <taxon>Williamsia</taxon>
    </lineage>
</organism>
<dbReference type="GO" id="GO:0005886">
    <property type="term" value="C:plasma membrane"/>
    <property type="evidence" value="ECO:0007669"/>
    <property type="project" value="UniProtKB-SubCell"/>
</dbReference>
<dbReference type="HAMAP" id="MF_00631">
    <property type="entry name" value="CrgA"/>
    <property type="match status" value="1"/>
</dbReference>
<evidence type="ECO:0000256" key="6">
    <source>
        <dbReference type="ARBA" id="ARBA00023306"/>
    </source>
</evidence>
<keyword evidence="6 7" id="KW-0131">Cell cycle</keyword>
<name>A0A1N7FF26_9NOCA</name>
<keyword evidence="9" id="KW-1185">Reference proteome</keyword>
<evidence type="ECO:0000313" key="9">
    <source>
        <dbReference type="Proteomes" id="UP000186218"/>
    </source>
</evidence>
<feature type="transmembrane region" description="Helical" evidence="7">
    <location>
        <begin position="75"/>
        <end position="93"/>
    </location>
</feature>
<evidence type="ECO:0000256" key="3">
    <source>
        <dbReference type="ARBA" id="ARBA00022692"/>
    </source>
</evidence>
<gene>
    <name evidence="7" type="primary">crgA</name>
    <name evidence="8" type="ORF">SAMN05445060_1999</name>
</gene>
<dbReference type="GO" id="GO:0051301">
    <property type="term" value="P:cell division"/>
    <property type="evidence" value="ECO:0007669"/>
    <property type="project" value="UniProtKB-UniRule"/>
</dbReference>
<dbReference type="Proteomes" id="UP000186218">
    <property type="component" value="Unassembled WGS sequence"/>
</dbReference>
<keyword evidence="2 7" id="KW-0132">Cell division</keyword>
<reference evidence="8 9" key="1">
    <citation type="submission" date="2017-01" db="EMBL/GenBank/DDBJ databases">
        <authorList>
            <person name="Mah S.A."/>
            <person name="Swanson W.J."/>
            <person name="Moy G.W."/>
            <person name="Vacquier V.D."/>
        </authorList>
    </citation>
    <scope>NUCLEOTIDE SEQUENCE [LARGE SCALE GENOMIC DNA]</scope>
    <source>
        <strain evidence="8 9">CPCC 203464</strain>
    </source>
</reference>
<protein>
    <recommendedName>
        <fullName evidence="7">Cell division protein CrgA</fullName>
    </recommendedName>
</protein>
<dbReference type="OrthoDB" id="5189646at2"/>
<evidence type="ECO:0000313" key="8">
    <source>
        <dbReference type="EMBL" id="SIR98835.1"/>
    </source>
</evidence>
<evidence type="ECO:0000256" key="4">
    <source>
        <dbReference type="ARBA" id="ARBA00022989"/>
    </source>
</evidence>